<gene>
    <name evidence="1" type="ORF">NPX13_g5239</name>
</gene>
<dbReference type="AlphaFoldDB" id="A0A9W8NEW9"/>
<dbReference type="Proteomes" id="UP001148614">
    <property type="component" value="Unassembled WGS sequence"/>
</dbReference>
<name>A0A9W8NEW9_9PEZI</name>
<reference evidence="1" key="1">
    <citation type="submission" date="2022-07" db="EMBL/GenBank/DDBJ databases">
        <title>Genome Sequence of Xylaria arbuscula.</title>
        <authorList>
            <person name="Buettner E."/>
        </authorList>
    </citation>
    <scope>NUCLEOTIDE SEQUENCE</scope>
    <source>
        <strain evidence="1">VT107</strain>
    </source>
</reference>
<sequence length="178" mass="20248">MPTTTTEHPTPAQVYELGTIYSTILRHVYTHPDFHYQEPPTPPFAKIDYDRTPQGLFFTAEFLQNTYLTYVLPFLPKGASRKCKEPGNPWAYADPNYQWEWTWDDEEGALKDRSGAVVEFPRLSASESEAHQGDLVGRNFFAKKLVLENATDFKVQLMIGGRPIDFGEDARAAVSKLD</sequence>
<comment type="caution">
    <text evidence="1">The sequence shown here is derived from an EMBL/GenBank/DDBJ whole genome shotgun (WGS) entry which is preliminary data.</text>
</comment>
<dbReference type="EMBL" id="JANPWZ010000811">
    <property type="protein sequence ID" value="KAJ3571848.1"/>
    <property type="molecule type" value="Genomic_DNA"/>
</dbReference>
<evidence type="ECO:0000313" key="2">
    <source>
        <dbReference type="Proteomes" id="UP001148614"/>
    </source>
</evidence>
<dbReference type="VEuPathDB" id="FungiDB:F4678DRAFT_35395"/>
<organism evidence="1 2">
    <name type="scientific">Xylaria arbuscula</name>
    <dbReference type="NCBI Taxonomy" id="114810"/>
    <lineage>
        <taxon>Eukaryota</taxon>
        <taxon>Fungi</taxon>
        <taxon>Dikarya</taxon>
        <taxon>Ascomycota</taxon>
        <taxon>Pezizomycotina</taxon>
        <taxon>Sordariomycetes</taxon>
        <taxon>Xylariomycetidae</taxon>
        <taxon>Xylariales</taxon>
        <taxon>Xylariaceae</taxon>
        <taxon>Xylaria</taxon>
    </lineage>
</organism>
<protein>
    <submittedName>
        <fullName evidence="1">Uncharacterized protein</fullName>
    </submittedName>
</protein>
<accession>A0A9W8NEW9</accession>
<keyword evidence="2" id="KW-1185">Reference proteome</keyword>
<evidence type="ECO:0000313" key="1">
    <source>
        <dbReference type="EMBL" id="KAJ3571848.1"/>
    </source>
</evidence>
<proteinExistence type="predicted"/>